<sequence length="226" mass="24613">DEAVAENAELQTDRDEAVSKIAELQTERDEAVSKIVELQTERDEAVSKIAELQRERNEGVAEISELEGERDVGCCVEDVMCKAVEFCTIRSTFEGLRESSDLPSFSCCLAEKENRDGELCSNSNYSLASDTLRCCECVERSDDGHLAVYSVCGASIRDSFVLGHFSSEVKKDVDSHDVVIPVVGCPLGFSGNRKGVDREGYTVNSISSKGSFSYVGNGAPLGVFRL</sequence>
<keyword evidence="3" id="KW-1185">Reference proteome</keyword>
<dbReference type="OrthoDB" id="5104660at2759"/>
<name>K2MAH4_TRYCR</name>
<organism evidence="2 3">
    <name type="scientific">Trypanosoma cruzi marinkellei</name>
    <dbReference type="NCBI Taxonomy" id="85056"/>
    <lineage>
        <taxon>Eukaryota</taxon>
        <taxon>Discoba</taxon>
        <taxon>Euglenozoa</taxon>
        <taxon>Kinetoplastea</taxon>
        <taxon>Metakinetoplastina</taxon>
        <taxon>Trypanosomatida</taxon>
        <taxon>Trypanosomatidae</taxon>
        <taxon>Trypanosoma</taxon>
        <taxon>Schizotrypanum</taxon>
    </lineage>
</organism>
<comment type="caution">
    <text evidence="2">The sequence shown here is derived from an EMBL/GenBank/DDBJ whole genome shotgun (WGS) entry which is preliminary data.</text>
</comment>
<evidence type="ECO:0000313" key="3">
    <source>
        <dbReference type="Proteomes" id="UP000007350"/>
    </source>
</evidence>
<dbReference type="AlphaFoldDB" id="K2MAH4"/>
<dbReference type="EMBL" id="AHKC01010390">
    <property type="protein sequence ID" value="EKF32118.1"/>
    <property type="molecule type" value="Genomic_DNA"/>
</dbReference>
<gene>
    <name evidence="2" type="ORF">MOQ_004037</name>
</gene>
<dbReference type="Proteomes" id="UP000007350">
    <property type="component" value="Unassembled WGS sequence"/>
</dbReference>
<feature type="coiled-coil region" evidence="1">
    <location>
        <begin position="7"/>
        <end position="69"/>
    </location>
</feature>
<reference evidence="2 3" key="1">
    <citation type="journal article" date="2012" name="BMC Genomics">
        <title>Comparative genomic analysis of human infective Trypanosoma cruzi lineages with the bat-restricted subspecies T. cruzi marinkellei.</title>
        <authorList>
            <person name="Franzen O."/>
            <person name="Talavera-Lopez C."/>
            <person name="Ochaya S."/>
            <person name="Butler C.E."/>
            <person name="Messenger L.A."/>
            <person name="Lewis M.D."/>
            <person name="Llewellyn M.S."/>
            <person name="Marinkelle C.J."/>
            <person name="Tyler K.M."/>
            <person name="Miles M.A."/>
            <person name="Andersson B."/>
        </authorList>
    </citation>
    <scope>NUCLEOTIDE SEQUENCE [LARGE SCALE GENOMIC DNA]</scope>
    <source>
        <strain evidence="2 3">B7</strain>
    </source>
</reference>
<proteinExistence type="predicted"/>
<feature type="non-terminal residue" evidence="2">
    <location>
        <position position="1"/>
    </location>
</feature>
<evidence type="ECO:0000313" key="2">
    <source>
        <dbReference type="EMBL" id="EKF32118.1"/>
    </source>
</evidence>
<keyword evidence="1" id="KW-0175">Coiled coil</keyword>
<evidence type="ECO:0000256" key="1">
    <source>
        <dbReference type="SAM" id="Coils"/>
    </source>
</evidence>
<accession>K2MAH4</accession>
<protein>
    <submittedName>
        <fullName evidence="2">Uncharacterized protein</fullName>
    </submittedName>
</protein>